<keyword evidence="7 8" id="KW-0472">Membrane</keyword>
<evidence type="ECO:0000256" key="3">
    <source>
        <dbReference type="ARBA" id="ARBA00022448"/>
    </source>
</evidence>
<feature type="transmembrane region" description="Helical" evidence="8">
    <location>
        <begin position="197"/>
        <end position="216"/>
    </location>
</feature>
<name>A0A2H0Z0W3_9BACT</name>
<gene>
    <name evidence="9" type="ORF">COT23_00120</name>
</gene>
<proteinExistence type="inferred from homology"/>
<comment type="function">
    <text evidence="8">Uptake of L-lactate across the membrane. Can also transport D-lactate and glycolate.</text>
</comment>
<comment type="caution">
    <text evidence="9">The sequence shown here is derived from an EMBL/GenBank/DDBJ whole genome shotgun (WGS) entry which is preliminary data.</text>
</comment>
<keyword evidence="3 8" id="KW-0813">Transport</keyword>
<dbReference type="EMBL" id="PEXT01000005">
    <property type="protein sequence ID" value="PIS43642.1"/>
    <property type="molecule type" value="Genomic_DNA"/>
</dbReference>
<comment type="subcellular location">
    <subcellularLocation>
        <location evidence="1 8">Cell membrane</location>
        <topology evidence="1 8">Multi-pass membrane protein</topology>
    </subcellularLocation>
</comment>
<evidence type="ECO:0000256" key="5">
    <source>
        <dbReference type="ARBA" id="ARBA00022692"/>
    </source>
</evidence>
<evidence type="ECO:0000256" key="8">
    <source>
        <dbReference type="RuleBase" id="RU365092"/>
    </source>
</evidence>
<dbReference type="PANTHER" id="PTHR30003">
    <property type="entry name" value="L-LACTATE PERMEASE"/>
    <property type="match status" value="1"/>
</dbReference>
<evidence type="ECO:0000256" key="7">
    <source>
        <dbReference type="ARBA" id="ARBA00023136"/>
    </source>
</evidence>
<feature type="transmembrane region" description="Helical" evidence="8">
    <location>
        <begin position="160"/>
        <end position="185"/>
    </location>
</feature>
<feature type="transmembrane region" description="Helical" evidence="8">
    <location>
        <begin position="59"/>
        <end position="76"/>
    </location>
</feature>
<comment type="similarity">
    <text evidence="2 8">Belongs to the lactate permease family.</text>
</comment>
<protein>
    <recommendedName>
        <fullName evidence="8">L-lactate permease</fullName>
    </recommendedName>
</protein>
<feature type="transmembrane region" description="Helical" evidence="8">
    <location>
        <begin position="222"/>
        <end position="240"/>
    </location>
</feature>
<feature type="transmembrane region" description="Helical" evidence="8">
    <location>
        <begin position="129"/>
        <end position="148"/>
    </location>
</feature>
<evidence type="ECO:0000256" key="1">
    <source>
        <dbReference type="ARBA" id="ARBA00004651"/>
    </source>
</evidence>
<keyword evidence="6 8" id="KW-1133">Transmembrane helix</keyword>
<evidence type="ECO:0000256" key="4">
    <source>
        <dbReference type="ARBA" id="ARBA00022475"/>
    </source>
</evidence>
<evidence type="ECO:0000313" key="10">
    <source>
        <dbReference type="Proteomes" id="UP000228687"/>
    </source>
</evidence>
<comment type="caution">
    <text evidence="8">Lacks conserved residue(s) required for the propagation of feature annotation.</text>
</comment>
<evidence type="ECO:0000256" key="2">
    <source>
        <dbReference type="ARBA" id="ARBA00010100"/>
    </source>
</evidence>
<dbReference type="AlphaFoldDB" id="A0A2H0Z0W3"/>
<accession>A0A2H0Z0W3</accession>
<dbReference type="PANTHER" id="PTHR30003:SF0">
    <property type="entry name" value="GLYCOLATE PERMEASE GLCA-RELATED"/>
    <property type="match status" value="1"/>
</dbReference>
<dbReference type="Pfam" id="PF02652">
    <property type="entry name" value="Lactate_perm"/>
    <property type="match status" value="1"/>
</dbReference>
<feature type="transmembrane region" description="Helical" evidence="8">
    <location>
        <begin position="82"/>
        <end position="108"/>
    </location>
</feature>
<evidence type="ECO:0000256" key="6">
    <source>
        <dbReference type="ARBA" id="ARBA00022989"/>
    </source>
</evidence>
<dbReference type="InterPro" id="IPR003804">
    <property type="entry name" value="Lactate_perm"/>
</dbReference>
<dbReference type="GO" id="GO:0015129">
    <property type="term" value="F:lactate transmembrane transporter activity"/>
    <property type="evidence" value="ECO:0007669"/>
    <property type="project" value="UniProtKB-UniRule"/>
</dbReference>
<dbReference type="GO" id="GO:0005886">
    <property type="term" value="C:plasma membrane"/>
    <property type="evidence" value="ECO:0007669"/>
    <property type="project" value="UniProtKB-SubCell"/>
</dbReference>
<dbReference type="Proteomes" id="UP000228687">
    <property type="component" value="Unassembled WGS sequence"/>
</dbReference>
<evidence type="ECO:0000313" key="9">
    <source>
        <dbReference type="EMBL" id="PIS43642.1"/>
    </source>
</evidence>
<keyword evidence="4 8" id="KW-1003">Cell membrane</keyword>
<keyword evidence="5 8" id="KW-0812">Transmembrane</keyword>
<dbReference type="GO" id="GO:0015295">
    <property type="term" value="F:solute:proton symporter activity"/>
    <property type="evidence" value="ECO:0007669"/>
    <property type="project" value="TreeGrafter"/>
</dbReference>
<organism evidence="9 10">
    <name type="scientific">Candidatus Kaiserbacteria bacterium CG08_land_8_20_14_0_20_50_21</name>
    <dbReference type="NCBI Taxonomy" id="1974604"/>
    <lineage>
        <taxon>Bacteria</taxon>
        <taxon>Candidatus Kaiseribacteriota</taxon>
    </lineage>
</organism>
<sequence>MFRAPSSFRTSAARLLDRQYRPISPLFSSHSCMALVASPLNCFSYEYDTTKYGLKYKNAFVTLVVFTLLATFYWHIVPDVLFISYANGFFVAFDIFIIIFGAIFFLKIIQELEVIKNVSYYLEHFSRDYRIQIIILAWFFENFIEWTAGFGTPVAVVTPLLVGLGLPVISALVIALLGNSASVVFGAAGTPIRTGFARFDVSLALGSIGISFSFITPHVFNLFNPGFAFIFAGLVTMFIWKSGKRIFSSSIANAFLRRFQTSCSEIFSILWDKRLVSTLACYCRWASSGRRQAT</sequence>
<reference evidence="10" key="1">
    <citation type="submission" date="2017-09" db="EMBL/GenBank/DDBJ databases">
        <title>Depth-based differentiation of microbial function through sediment-hosted aquifers and enrichment of novel symbionts in the deep terrestrial subsurface.</title>
        <authorList>
            <person name="Probst A.J."/>
            <person name="Ladd B."/>
            <person name="Jarett J.K."/>
            <person name="Geller-Mcgrath D.E."/>
            <person name="Sieber C.M.K."/>
            <person name="Emerson J.B."/>
            <person name="Anantharaman K."/>
            <person name="Thomas B.C."/>
            <person name="Malmstrom R."/>
            <person name="Stieglmeier M."/>
            <person name="Klingl A."/>
            <person name="Woyke T."/>
            <person name="Ryan C.M."/>
            <person name="Banfield J.F."/>
        </authorList>
    </citation>
    <scope>NUCLEOTIDE SEQUENCE [LARGE SCALE GENOMIC DNA]</scope>
</reference>